<evidence type="ECO:0000313" key="6">
    <source>
        <dbReference type="Proteomes" id="UP000694865"/>
    </source>
</evidence>
<evidence type="ECO:0000256" key="1">
    <source>
        <dbReference type="ARBA" id="ARBA00004123"/>
    </source>
</evidence>
<dbReference type="Proteomes" id="UP000694865">
    <property type="component" value="Unplaced"/>
</dbReference>
<protein>
    <recommendedName>
        <fullName evidence="4">DNA-directed RNA polymerase III subunit</fullName>
    </recommendedName>
</protein>
<evidence type="ECO:0000256" key="5">
    <source>
        <dbReference type="SAM" id="MobiDB-lite"/>
    </source>
</evidence>
<proteinExistence type="inferred from homology"/>
<evidence type="ECO:0000313" key="7">
    <source>
        <dbReference type="RefSeq" id="XP_002730860.1"/>
    </source>
</evidence>
<comment type="function">
    <text evidence="4">DNA-dependent RNA polymerase catalyzes the transcription of DNA into RNA using the four ribonucleoside triphosphates as substrates. Specific peripheric component of RNA polymerase III which synthesizes small RNAs, such as 5S rRNA and tRNAs.</text>
</comment>
<keyword evidence="3 4" id="KW-0539">Nucleus</keyword>
<organism evidence="6 7">
    <name type="scientific">Saccoglossus kowalevskii</name>
    <name type="common">Acorn worm</name>
    <dbReference type="NCBI Taxonomy" id="10224"/>
    <lineage>
        <taxon>Eukaryota</taxon>
        <taxon>Metazoa</taxon>
        <taxon>Hemichordata</taxon>
        <taxon>Enteropneusta</taxon>
        <taxon>Harrimaniidae</taxon>
        <taxon>Saccoglossus</taxon>
    </lineage>
</organism>
<dbReference type="PIRSF" id="PIRSF000777">
    <property type="entry name" value="RNA_polIII_C31"/>
    <property type="match status" value="1"/>
</dbReference>
<dbReference type="PANTHER" id="PTHR15367:SF2">
    <property type="entry name" value="DNA-DIRECTED RNA POLYMERASE III SUBUNIT"/>
    <property type="match status" value="1"/>
</dbReference>
<feature type="compositionally biased region" description="Acidic residues" evidence="5">
    <location>
        <begin position="160"/>
        <end position="188"/>
    </location>
</feature>
<evidence type="ECO:0000256" key="3">
    <source>
        <dbReference type="ARBA" id="ARBA00023242"/>
    </source>
</evidence>
<evidence type="ECO:0000256" key="4">
    <source>
        <dbReference type="PIRNR" id="PIRNR000777"/>
    </source>
</evidence>
<sequence>MAGRGRGRGRGALAVAAEALGIGRGDLPPPTLQPPPLFPPLQFKPVPLLSGEDHDYMLALKQEYRGTMKDSPHYIKADSKKKDIERYSDKYQMNRNSDSIIGFQPDWERLPQELKIRVRRLHKSRAAVNPTLPISRKTKALSHEEIEKKLQNLEHKEESQTVEENEEEKEGEEEEEEYYDEIDEEEGTDYNATYFDNGEDFGLDEDDALDDGPVY</sequence>
<reference evidence="7" key="1">
    <citation type="submission" date="2025-08" db="UniProtKB">
        <authorList>
            <consortium name="RefSeq"/>
        </authorList>
    </citation>
    <scope>IDENTIFICATION</scope>
    <source>
        <tissue evidence="7">Testes</tissue>
    </source>
</reference>
<comment type="subcellular location">
    <subcellularLocation>
        <location evidence="1 4">Nucleus</location>
    </subcellularLocation>
</comment>
<keyword evidence="6" id="KW-1185">Reference proteome</keyword>
<dbReference type="GeneID" id="100372707"/>
<dbReference type="InterPro" id="IPR024661">
    <property type="entry name" value="RNA_pol_III_Rpc31"/>
</dbReference>
<comment type="subunit">
    <text evidence="4">Component of the RNA polymerase III (Pol III) complex.</text>
</comment>
<feature type="region of interest" description="Disordered" evidence="5">
    <location>
        <begin position="153"/>
        <end position="215"/>
    </location>
</feature>
<feature type="compositionally biased region" description="Acidic residues" evidence="5">
    <location>
        <begin position="197"/>
        <end position="215"/>
    </location>
</feature>
<dbReference type="RefSeq" id="XP_002730860.1">
    <property type="nucleotide sequence ID" value="XM_002730814.2"/>
</dbReference>
<gene>
    <name evidence="7" type="primary">LOC100372707</name>
</gene>
<dbReference type="Pfam" id="PF11705">
    <property type="entry name" value="RNA_pol_3_Rpc31"/>
    <property type="match status" value="1"/>
</dbReference>
<name>A0ABM0GIY2_SACKO</name>
<accession>A0ABM0GIY2</accession>
<evidence type="ECO:0000256" key="2">
    <source>
        <dbReference type="ARBA" id="ARBA00008352"/>
    </source>
</evidence>
<comment type="similarity">
    <text evidence="2 4">Belongs to the eukaryotic RPC7 RNA polymerase subunit family.</text>
</comment>
<dbReference type="PANTHER" id="PTHR15367">
    <property type="entry name" value="DNA-DIRECTED RNA POLYMERASE III"/>
    <property type="match status" value="1"/>
</dbReference>